<reference evidence="1" key="1">
    <citation type="submission" date="2015-07" db="EMBL/GenBank/DDBJ databases">
        <title>Adaptation to a free-living lifestyle via gene acquisitions in the diplomonad Trepomonas sp. PC1.</title>
        <authorList>
            <person name="Xu F."/>
            <person name="Jerlstrom-Hultqvist J."/>
            <person name="Kolisko M."/>
            <person name="Simpson A.G.B."/>
            <person name="Roger A.J."/>
            <person name="Svard S.G."/>
            <person name="Andersson J.O."/>
        </authorList>
    </citation>
    <scope>NUCLEOTIDE SEQUENCE</scope>
    <source>
        <strain evidence="1">PC1</strain>
    </source>
</reference>
<feature type="non-terminal residue" evidence="1">
    <location>
        <position position="133"/>
    </location>
</feature>
<dbReference type="InterPro" id="IPR032675">
    <property type="entry name" value="LRR_dom_sf"/>
</dbReference>
<accession>A0A146K550</accession>
<dbReference type="InterPro" id="IPR026906">
    <property type="entry name" value="LRR_5"/>
</dbReference>
<dbReference type="SUPFAM" id="SSF52058">
    <property type="entry name" value="L domain-like"/>
    <property type="match status" value="1"/>
</dbReference>
<dbReference type="EMBL" id="GDID01005905">
    <property type="protein sequence ID" value="JAP90701.1"/>
    <property type="molecule type" value="Transcribed_RNA"/>
</dbReference>
<dbReference type="AlphaFoldDB" id="A0A146K550"/>
<proteinExistence type="predicted"/>
<gene>
    <name evidence="1" type="ORF">TPC1_17915</name>
</gene>
<dbReference type="Gene3D" id="3.80.10.10">
    <property type="entry name" value="Ribonuclease Inhibitor"/>
    <property type="match status" value="1"/>
</dbReference>
<protein>
    <submittedName>
        <fullName evidence="1">Leucine rich repeats-containing protein</fullName>
    </submittedName>
</protein>
<dbReference type="Pfam" id="PF13306">
    <property type="entry name" value="LRR_5"/>
    <property type="match status" value="1"/>
</dbReference>
<organism evidence="1">
    <name type="scientific">Trepomonas sp. PC1</name>
    <dbReference type="NCBI Taxonomy" id="1076344"/>
    <lineage>
        <taxon>Eukaryota</taxon>
        <taxon>Metamonada</taxon>
        <taxon>Diplomonadida</taxon>
        <taxon>Hexamitidae</taxon>
        <taxon>Hexamitinae</taxon>
        <taxon>Trepomonas</taxon>
    </lineage>
</organism>
<name>A0A146K550_9EUKA</name>
<feature type="non-terminal residue" evidence="1">
    <location>
        <position position="1"/>
    </location>
</feature>
<sequence length="133" mass="14954">MPLVQSVGSYAFYKANLEYLPFYSLKRAGHCAFDSNNFTEVNLGQLETLDGEWAFSDCENLKLFVALQLQNINQKCFSSCNNLEAVIAPNAAVSDNAFQNCFKLEQILIREASFKCDCGNCPKCQEKLQNCIE</sequence>
<evidence type="ECO:0000313" key="1">
    <source>
        <dbReference type="EMBL" id="JAP90701.1"/>
    </source>
</evidence>